<proteinExistence type="predicted"/>
<dbReference type="Proteomes" id="UP001152747">
    <property type="component" value="Unassembled WGS sequence"/>
</dbReference>
<dbReference type="InterPro" id="IPR000626">
    <property type="entry name" value="Ubiquitin-like_dom"/>
</dbReference>
<dbReference type="Pfam" id="PF00240">
    <property type="entry name" value="ubiquitin"/>
    <property type="match status" value="1"/>
</dbReference>
<sequence>METFEMHIKAIVYNKTRKLAGNTVDLELGDNATVAEAKSKIEELTTVPANMQWVIFGTLKLEDSKLLRDYGIRDGYTIYSTPTIVEQPNMPNL</sequence>
<protein>
    <recommendedName>
        <fullName evidence="1">Ubiquitin-like domain-containing protein</fullName>
    </recommendedName>
</protein>
<dbReference type="OrthoDB" id="267397at2759"/>
<keyword evidence="3" id="KW-1185">Reference proteome</keyword>
<evidence type="ECO:0000313" key="2">
    <source>
        <dbReference type="EMBL" id="CAI5456295.1"/>
    </source>
</evidence>
<accession>A0A9P1NB12</accession>
<dbReference type="InterPro" id="IPR029071">
    <property type="entry name" value="Ubiquitin-like_domsf"/>
</dbReference>
<comment type="caution">
    <text evidence="2">The sequence shown here is derived from an EMBL/GenBank/DDBJ whole genome shotgun (WGS) entry which is preliminary data.</text>
</comment>
<evidence type="ECO:0000259" key="1">
    <source>
        <dbReference type="PROSITE" id="PS50053"/>
    </source>
</evidence>
<dbReference type="PRINTS" id="PR00348">
    <property type="entry name" value="UBIQUITIN"/>
</dbReference>
<dbReference type="AlphaFoldDB" id="A0A9P1NB12"/>
<dbReference type="Gene3D" id="3.10.20.90">
    <property type="entry name" value="Phosphatidylinositol 3-kinase Catalytic Subunit, Chain A, domain 1"/>
    <property type="match status" value="1"/>
</dbReference>
<gene>
    <name evidence="2" type="ORF">CAMP_LOCUS18932</name>
</gene>
<dbReference type="SUPFAM" id="SSF54236">
    <property type="entry name" value="Ubiquitin-like"/>
    <property type="match status" value="1"/>
</dbReference>
<dbReference type="InterPro" id="IPR019956">
    <property type="entry name" value="Ubiquitin_dom"/>
</dbReference>
<name>A0A9P1NB12_9PELO</name>
<organism evidence="2 3">
    <name type="scientific">Caenorhabditis angaria</name>
    <dbReference type="NCBI Taxonomy" id="860376"/>
    <lineage>
        <taxon>Eukaryota</taxon>
        <taxon>Metazoa</taxon>
        <taxon>Ecdysozoa</taxon>
        <taxon>Nematoda</taxon>
        <taxon>Chromadorea</taxon>
        <taxon>Rhabditida</taxon>
        <taxon>Rhabditina</taxon>
        <taxon>Rhabditomorpha</taxon>
        <taxon>Rhabditoidea</taxon>
        <taxon>Rhabditidae</taxon>
        <taxon>Peloderinae</taxon>
        <taxon>Caenorhabditis</taxon>
    </lineage>
</organism>
<reference evidence="2" key="1">
    <citation type="submission" date="2022-11" db="EMBL/GenBank/DDBJ databases">
        <authorList>
            <person name="Kikuchi T."/>
        </authorList>
    </citation>
    <scope>NUCLEOTIDE SEQUENCE</scope>
    <source>
        <strain evidence="2">PS1010</strain>
    </source>
</reference>
<dbReference type="SMART" id="SM00213">
    <property type="entry name" value="UBQ"/>
    <property type="match status" value="1"/>
</dbReference>
<dbReference type="PROSITE" id="PS50053">
    <property type="entry name" value="UBIQUITIN_2"/>
    <property type="match status" value="1"/>
</dbReference>
<dbReference type="EMBL" id="CANHGI010000006">
    <property type="protein sequence ID" value="CAI5456295.1"/>
    <property type="molecule type" value="Genomic_DNA"/>
</dbReference>
<evidence type="ECO:0000313" key="3">
    <source>
        <dbReference type="Proteomes" id="UP001152747"/>
    </source>
</evidence>
<feature type="domain" description="Ubiquitin-like" evidence="1">
    <location>
        <begin position="6"/>
        <end position="79"/>
    </location>
</feature>
<dbReference type="CDD" id="cd17039">
    <property type="entry name" value="Ubl_ubiquitin_like"/>
    <property type="match status" value="1"/>
</dbReference>